<dbReference type="Proteomes" id="UP000823913">
    <property type="component" value="Unassembled WGS sequence"/>
</dbReference>
<feature type="domain" description="Rad50/SbcC-type AAA" evidence="5">
    <location>
        <begin position="6"/>
        <end position="186"/>
    </location>
</feature>
<comment type="similarity">
    <text evidence="1">Belongs to the SMC family. SbcC subfamily.</text>
</comment>
<keyword evidence="4" id="KW-0175">Coiled coil</keyword>
<dbReference type="InterPro" id="IPR027417">
    <property type="entry name" value="P-loop_NTPase"/>
</dbReference>
<gene>
    <name evidence="6" type="ORF">IAB94_02635</name>
</gene>
<evidence type="ECO:0000259" key="5">
    <source>
        <dbReference type="Pfam" id="PF13476"/>
    </source>
</evidence>
<comment type="caution">
    <text evidence="6">The sequence shown here is derived from an EMBL/GenBank/DDBJ whole genome shotgun (WGS) entry which is preliminary data.</text>
</comment>
<dbReference type="PANTHER" id="PTHR32114:SF2">
    <property type="entry name" value="ABC TRANSPORTER ABCH.3"/>
    <property type="match status" value="1"/>
</dbReference>
<dbReference type="EMBL" id="DVHK01000062">
    <property type="protein sequence ID" value="HIR66930.1"/>
    <property type="molecule type" value="Genomic_DNA"/>
</dbReference>
<feature type="coiled-coil region" evidence="4">
    <location>
        <begin position="637"/>
        <end position="714"/>
    </location>
</feature>
<evidence type="ECO:0000256" key="2">
    <source>
        <dbReference type="ARBA" id="ARBA00011322"/>
    </source>
</evidence>
<feature type="coiled-coil region" evidence="4">
    <location>
        <begin position="486"/>
        <end position="513"/>
    </location>
</feature>
<evidence type="ECO:0000256" key="3">
    <source>
        <dbReference type="ARBA" id="ARBA00013368"/>
    </source>
</evidence>
<evidence type="ECO:0000313" key="7">
    <source>
        <dbReference type="Proteomes" id="UP000823913"/>
    </source>
</evidence>
<feature type="coiled-coil region" evidence="4">
    <location>
        <begin position="252"/>
        <end position="385"/>
    </location>
</feature>
<evidence type="ECO:0000256" key="4">
    <source>
        <dbReference type="SAM" id="Coils"/>
    </source>
</evidence>
<sequence length="920" mass="99784">MRPLYIKISAFGPYAGEVDIDMSKLGESGLYLITGDTGAGKTTIFDAITFALYGEPSGGVREVDGLRSKYASDDTPTDVELIFSNGGKIYKIRRNPAYMRPSKRGGGLTERKAEALLTMPDGNVITRRTDVDKAVCQILGVTRGQFMQIVMIAQGEFLRLLNAGTEERQKIFRDIFKTYNFKTLQDELRTAANAAERACEGQRNMLAACISRIDCPPESPLSARAEEVKSGGASEDALELVDAIICADKRLLSQLESGRGELNKKLAEAQGALTAAEARRRQRAQLNEAVALRGEQSQGLERAQRQRQSLEERAEEMNGVSREIISCGALLPKYDELGKVQAQRAQLEGAHKKLSSALEEAKGRLEAAQKKLESDRAQYKSLEGAEISLVKVREQLNSARDCYKKLNDIAKRIKAVRALSLQLETAQRQFAALDGQTVAKRGQYNAAHDAFLRNQAGLLASQLKEGTPCPVCGSTVHPSPAHMCGATLTQEQLNALKIQYEKLSESRENAGGEAGQLKARFASAQEELFALAEENGLPRDVDGLESAIAGQLKTIEDGARQMREQEEQFSSAAQRRKAVEGDISLGESNIKSLADSVSDYTSRLSAAAAELAAGDSRIATLSQGLPFAEKAQLSTHIAALKGKRSAYDEQLAACEKDISARSAKVSELNGEINKLQSLIDEGKEIDEAASSAALAAAKAAISQNEQSARELSARIKINERTQGELAECRKNLGEGEKQLIFLRALSNTANGTVQGKEKVMLETYVQTFYFDRIIAKANLRLLRMSGGQYELMRRKSADNLRSQSGLELEVMDHYNGSVRSVKSLSGGESFKASLSLALGLSDVVQAAAGGIRLDTMFVDEGFGSLDSGSLDQAIDALISLAEGNRLVGIISHVSELKERIDRQIIVTKNKTGGSSVRIQS</sequence>
<dbReference type="PANTHER" id="PTHR32114">
    <property type="entry name" value="ABC TRANSPORTER ABCH.3"/>
    <property type="match status" value="1"/>
</dbReference>
<accession>A0A9D1E614</accession>
<dbReference type="GO" id="GO:0016887">
    <property type="term" value="F:ATP hydrolysis activity"/>
    <property type="evidence" value="ECO:0007669"/>
    <property type="project" value="InterPro"/>
</dbReference>
<protein>
    <recommendedName>
        <fullName evidence="3">Nuclease SbcCD subunit C</fullName>
    </recommendedName>
</protein>
<evidence type="ECO:0000256" key="1">
    <source>
        <dbReference type="ARBA" id="ARBA00006930"/>
    </source>
</evidence>
<evidence type="ECO:0000313" key="6">
    <source>
        <dbReference type="EMBL" id="HIR66930.1"/>
    </source>
</evidence>
<reference evidence="6" key="1">
    <citation type="submission" date="2020-10" db="EMBL/GenBank/DDBJ databases">
        <authorList>
            <person name="Gilroy R."/>
        </authorList>
    </citation>
    <scope>NUCLEOTIDE SEQUENCE</scope>
    <source>
        <strain evidence="6">ChiW16-3235</strain>
    </source>
</reference>
<dbReference type="SUPFAM" id="SSF52540">
    <property type="entry name" value="P-loop containing nucleoside triphosphate hydrolases"/>
    <property type="match status" value="1"/>
</dbReference>
<dbReference type="Pfam" id="PF13558">
    <property type="entry name" value="SbcC_Walker_B"/>
    <property type="match status" value="1"/>
</dbReference>
<proteinExistence type="inferred from homology"/>
<name>A0A9D1E614_9FIRM</name>
<dbReference type="Pfam" id="PF13476">
    <property type="entry name" value="AAA_23"/>
    <property type="match status" value="1"/>
</dbReference>
<dbReference type="GO" id="GO:0006302">
    <property type="term" value="P:double-strand break repair"/>
    <property type="evidence" value="ECO:0007669"/>
    <property type="project" value="InterPro"/>
</dbReference>
<comment type="subunit">
    <text evidence="2">Heterodimer of SbcC and SbcD.</text>
</comment>
<organism evidence="6 7">
    <name type="scientific">Candidatus Coproplasma avicola</name>
    <dbReference type="NCBI Taxonomy" id="2840744"/>
    <lineage>
        <taxon>Bacteria</taxon>
        <taxon>Bacillati</taxon>
        <taxon>Bacillota</taxon>
        <taxon>Clostridia</taxon>
        <taxon>Eubacteriales</taxon>
        <taxon>Candidatus Coproplasma</taxon>
    </lineage>
</organism>
<dbReference type="AlphaFoldDB" id="A0A9D1E614"/>
<dbReference type="InterPro" id="IPR038729">
    <property type="entry name" value="Rad50/SbcC_AAA"/>
</dbReference>
<reference evidence="6" key="2">
    <citation type="journal article" date="2021" name="PeerJ">
        <title>Extensive microbial diversity within the chicken gut microbiome revealed by metagenomics and culture.</title>
        <authorList>
            <person name="Gilroy R."/>
            <person name="Ravi A."/>
            <person name="Getino M."/>
            <person name="Pursley I."/>
            <person name="Horton D.L."/>
            <person name="Alikhan N.F."/>
            <person name="Baker D."/>
            <person name="Gharbi K."/>
            <person name="Hall N."/>
            <person name="Watson M."/>
            <person name="Adriaenssens E.M."/>
            <person name="Foster-Nyarko E."/>
            <person name="Jarju S."/>
            <person name="Secka A."/>
            <person name="Antonio M."/>
            <person name="Oren A."/>
            <person name="Chaudhuri R.R."/>
            <person name="La Ragione R."/>
            <person name="Hildebrand F."/>
            <person name="Pallen M.J."/>
        </authorList>
    </citation>
    <scope>NUCLEOTIDE SEQUENCE</scope>
    <source>
        <strain evidence="6">ChiW16-3235</strain>
    </source>
</reference>
<dbReference type="Gene3D" id="3.40.50.300">
    <property type="entry name" value="P-loop containing nucleotide triphosphate hydrolases"/>
    <property type="match status" value="2"/>
</dbReference>